<dbReference type="PANTHER" id="PTHR36303:SF1">
    <property type="entry name" value="2',3'-CYCLIC-NUCLEOTIDE 2'-PHOSPHODIESTERASE"/>
    <property type="match status" value="1"/>
</dbReference>
<dbReference type="Gene3D" id="3.60.21.10">
    <property type="match status" value="1"/>
</dbReference>
<proteinExistence type="predicted"/>
<keyword evidence="2" id="KW-1185">Reference proteome</keyword>
<dbReference type="PANTHER" id="PTHR36303">
    <property type="entry name" value="2',3'-CYCLIC-NUCLEOTIDE 2'-PHOSPHODIESTERASE"/>
    <property type="match status" value="1"/>
</dbReference>
<dbReference type="Pfam" id="PF13277">
    <property type="entry name" value="YmdB"/>
    <property type="match status" value="1"/>
</dbReference>
<dbReference type="InterPro" id="IPR029052">
    <property type="entry name" value="Metallo-depent_PP-like"/>
</dbReference>
<dbReference type="Proteomes" id="UP001058364">
    <property type="component" value="Chromosome"/>
</dbReference>
<dbReference type="SUPFAM" id="SSF56300">
    <property type="entry name" value="Metallo-dependent phosphatases"/>
    <property type="match status" value="1"/>
</dbReference>
<organism evidence="1 2">
    <name type="scientific">Mesomycoplasma molare</name>
    <dbReference type="NCBI Taxonomy" id="171288"/>
    <lineage>
        <taxon>Bacteria</taxon>
        <taxon>Bacillati</taxon>
        <taxon>Mycoplasmatota</taxon>
        <taxon>Mycoplasmoidales</taxon>
        <taxon>Metamycoplasmataceae</taxon>
        <taxon>Mesomycoplasma</taxon>
    </lineage>
</organism>
<accession>A0ABY5TVP0</accession>
<protein>
    <submittedName>
        <fullName evidence="1">YmdB family metallophosphoesterase</fullName>
    </submittedName>
</protein>
<dbReference type="PIRSF" id="PIRSF004789">
    <property type="entry name" value="DR1281"/>
    <property type="match status" value="1"/>
</dbReference>
<dbReference type="InterPro" id="IPR005235">
    <property type="entry name" value="YmdB-like"/>
</dbReference>
<dbReference type="EMBL" id="CP103423">
    <property type="protein sequence ID" value="UWD34285.1"/>
    <property type="molecule type" value="Genomic_DNA"/>
</dbReference>
<name>A0ABY5TVP0_9BACT</name>
<sequence length="269" mass="30574">MEKELRVLFIGDVFGVSGIQAIEKHLDYLKEKYKVDLVIAQAENVSGRKGMNVVDYTKLKDIGIDIFTLGNHVWANQEIHNIIDNNDIVRPYNVEKGVYPGSGSNVFNVKNFKIRITSLLGKTFNKLNNPWKQEEANSFFDSIDEILEVDNNSSDFHIIDFHAETTSEKNVFGLYVDGKVDAILGTHTHVQTNDDKILPEGTLYITDVGMTGPKDSAIGANFLEVYEKMRYNQKSRFKASDNKAQFNAVFLILSKDRTKRKIEKVFLLD</sequence>
<gene>
    <name evidence="1" type="ORF">NX772_00425</name>
</gene>
<evidence type="ECO:0000313" key="1">
    <source>
        <dbReference type="EMBL" id="UWD34285.1"/>
    </source>
</evidence>
<dbReference type="RefSeq" id="WP_027123371.1">
    <property type="nucleotide sequence ID" value="NZ_CP103423.1"/>
</dbReference>
<evidence type="ECO:0000313" key="2">
    <source>
        <dbReference type="Proteomes" id="UP001058364"/>
    </source>
</evidence>
<reference evidence="1" key="1">
    <citation type="submission" date="2022-08" db="EMBL/GenBank/DDBJ databases">
        <title>Complete genome sequence of Mycoplasma molare type strain H 542.</title>
        <authorList>
            <person name="Spergser J."/>
        </authorList>
    </citation>
    <scope>NUCLEOTIDE SEQUENCE</scope>
    <source>
        <strain evidence="1">H 542</strain>
    </source>
</reference>